<dbReference type="InterPro" id="IPR025423">
    <property type="entry name" value="TMEM205-like"/>
</dbReference>
<dbReference type="Proteomes" id="UP001219862">
    <property type="component" value="Unassembled WGS sequence"/>
</dbReference>
<evidence type="ECO:0000313" key="8">
    <source>
        <dbReference type="EMBL" id="MDC8784409.1"/>
    </source>
</evidence>
<dbReference type="EMBL" id="JAQQXS010000003">
    <property type="protein sequence ID" value="MDC8784409.1"/>
    <property type="molecule type" value="Genomic_DNA"/>
</dbReference>
<dbReference type="PROSITE" id="PS51318">
    <property type="entry name" value="TAT"/>
    <property type="match status" value="1"/>
</dbReference>
<feature type="transmembrane region" description="Helical" evidence="5">
    <location>
        <begin position="40"/>
        <end position="62"/>
    </location>
</feature>
<evidence type="ECO:0000256" key="4">
    <source>
        <dbReference type="ARBA" id="ARBA00023136"/>
    </source>
</evidence>
<dbReference type="RefSeq" id="WP_273595526.1">
    <property type="nucleotide sequence ID" value="NZ_JAQQXS010000003.1"/>
</dbReference>
<name>A0ABT5KNA9_9BURK</name>
<protein>
    <submittedName>
        <fullName evidence="8">DUF4149 domain-containing protein</fullName>
    </submittedName>
</protein>
<sequence>MLSRSRALLAALWAGMLLAVAFVAAPSAFAALDRAQAGLVVAQLFEKEAAISLGAALLLMLMDRRLVHGIGSNALSAGFLLPAGAMFCTVAGYYALQPMMAAAKSGQGPWPFMALHAISLGFFGLKGLLVLLLAWRSGKH</sequence>
<evidence type="ECO:0000256" key="3">
    <source>
        <dbReference type="ARBA" id="ARBA00022989"/>
    </source>
</evidence>
<evidence type="ECO:0000256" key="5">
    <source>
        <dbReference type="SAM" id="Phobius"/>
    </source>
</evidence>
<dbReference type="Pfam" id="PF13664">
    <property type="entry name" value="DUF4149"/>
    <property type="match status" value="1"/>
</dbReference>
<evidence type="ECO:0000256" key="2">
    <source>
        <dbReference type="ARBA" id="ARBA00022692"/>
    </source>
</evidence>
<dbReference type="InterPro" id="IPR006311">
    <property type="entry name" value="TAT_signal"/>
</dbReference>
<keyword evidence="2 5" id="KW-0812">Transmembrane</keyword>
<feature type="chain" id="PRO_5046036528" evidence="6">
    <location>
        <begin position="31"/>
        <end position="140"/>
    </location>
</feature>
<evidence type="ECO:0000313" key="9">
    <source>
        <dbReference type="Proteomes" id="UP001219862"/>
    </source>
</evidence>
<feature type="domain" description="TMEM205-like" evidence="7">
    <location>
        <begin position="8"/>
        <end position="105"/>
    </location>
</feature>
<feature type="transmembrane region" description="Helical" evidence="5">
    <location>
        <begin position="114"/>
        <end position="135"/>
    </location>
</feature>
<feature type="signal peptide" evidence="6">
    <location>
        <begin position="1"/>
        <end position="30"/>
    </location>
</feature>
<gene>
    <name evidence="8" type="ORF">PRZ01_04300</name>
</gene>
<evidence type="ECO:0000256" key="6">
    <source>
        <dbReference type="SAM" id="SignalP"/>
    </source>
</evidence>
<evidence type="ECO:0000256" key="1">
    <source>
        <dbReference type="ARBA" id="ARBA00004370"/>
    </source>
</evidence>
<comment type="caution">
    <text evidence="8">The sequence shown here is derived from an EMBL/GenBank/DDBJ whole genome shotgun (WGS) entry which is preliminary data.</text>
</comment>
<proteinExistence type="predicted"/>
<keyword evidence="4 5" id="KW-0472">Membrane</keyword>
<accession>A0ABT5KNA9</accession>
<feature type="transmembrane region" description="Helical" evidence="5">
    <location>
        <begin position="74"/>
        <end position="94"/>
    </location>
</feature>
<organism evidence="8 9">
    <name type="scientific">Roseateles koreensis</name>
    <dbReference type="NCBI Taxonomy" id="2987526"/>
    <lineage>
        <taxon>Bacteria</taxon>
        <taxon>Pseudomonadati</taxon>
        <taxon>Pseudomonadota</taxon>
        <taxon>Betaproteobacteria</taxon>
        <taxon>Burkholderiales</taxon>
        <taxon>Sphaerotilaceae</taxon>
        <taxon>Roseateles</taxon>
    </lineage>
</organism>
<keyword evidence="9" id="KW-1185">Reference proteome</keyword>
<comment type="subcellular location">
    <subcellularLocation>
        <location evidence="1">Membrane</location>
    </subcellularLocation>
</comment>
<keyword evidence="6" id="KW-0732">Signal</keyword>
<evidence type="ECO:0000259" key="7">
    <source>
        <dbReference type="Pfam" id="PF13664"/>
    </source>
</evidence>
<keyword evidence="3 5" id="KW-1133">Transmembrane helix</keyword>
<reference evidence="8 9" key="1">
    <citation type="submission" date="2022-10" db="EMBL/GenBank/DDBJ databases">
        <title>paucibacter sp. hw8 Genome sequencing.</title>
        <authorList>
            <person name="Park S."/>
        </authorList>
    </citation>
    <scope>NUCLEOTIDE SEQUENCE [LARGE SCALE GENOMIC DNA]</scope>
    <source>
        <strain evidence="9">hw8</strain>
    </source>
</reference>